<feature type="signal peptide" evidence="2">
    <location>
        <begin position="1"/>
        <end position="29"/>
    </location>
</feature>
<dbReference type="Gene3D" id="2.40.128.20">
    <property type="match status" value="1"/>
</dbReference>
<feature type="domain" description="Lipocalin/cytosolic fatty-acid binding" evidence="3">
    <location>
        <begin position="44"/>
        <end position="178"/>
    </location>
</feature>
<protein>
    <submittedName>
        <fullName evidence="5">Extracellular fatty acid-binding protein-like isoform X1</fullName>
    </submittedName>
</protein>
<sequence>MSYGRERKKWKMELYVLWLGFAFLCAAQAVSYDSDRCSPKQAFGDWHMHAFATDCKWFMKYLDDMTMVVVNLRETESRGIYIASKFPTPFGCQSLELEFKRQEDGSYVHTSGWGEEKIEKIMTDCDTYTIVTIAKVRGGVTSRYAVLYARETQVSKEAEQKFLDYVHRELGFKEENIQMFGDEGSSEDSTLPAVGLEVSMASSSGLRVRF</sequence>
<keyword evidence="4" id="KW-1185">Reference proteome</keyword>
<dbReference type="InParanoid" id="A0A6J0V2N7"/>
<name>A0A6J0V2N7_9SAUR</name>
<evidence type="ECO:0000313" key="5">
    <source>
        <dbReference type="RefSeq" id="XP_020664829.2"/>
    </source>
</evidence>
<dbReference type="SUPFAM" id="SSF50814">
    <property type="entry name" value="Lipocalins"/>
    <property type="match status" value="1"/>
</dbReference>
<evidence type="ECO:0000256" key="2">
    <source>
        <dbReference type="SAM" id="SignalP"/>
    </source>
</evidence>
<dbReference type="GO" id="GO:0036094">
    <property type="term" value="F:small molecule binding"/>
    <property type="evidence" value="ECO:0007669"/>
    <property type="project" value="InterPro"/>
</dbReference>
<comment type="similarity">
    <text evidence="1">Belongs to the calycin superfamily. Lipocalin family.</text>
</comment>
<accession>A0A6J0V2N7</accession>
<dbReference type="InterPro" id="IPR000566">
    <property type="entry name" value="Lipocln_cytosolic_FA-bd_dom"/>
</dbReference>
<evidence type="ECO:0000256" key="1">
    <source>
        <dbReference type="ARBA" id="ARBA00006889"/>
    </source>
</evidence>
<feature type="chain" id="PRO_5046805925" evidence="2">
    <location>
        <begin position="30"/>
        <end position="210"/>
    </location>
</feature>
<dbReference type="InterPro" id="IPR002345">
    <property type="entry name" value="Lipocalin"/>
</dbReference>
<dbReference type="PANTHER" id="PTHR11430">
    <property type="entry name" value="LIPOCALIN"/>
    <property type="match status" value="1"/>
</dbReference>
<dbReference type="Proteomes" id="UP001652642">
    <property type="component" value="Chromosome Z"/>
</dbReference>
<evidence type="ECO:0000313" key="4">
    <source>
        <dbReference type="Proteomes" id="UP001652642"/>
    </source>
</evidence>
<reference evidence="5" key="1">
    <citation type="submission" date="2025-08" db="UniProtKB">
        <authorList>
            <consortium name="RefSeq"/>
        </authorList>
    </citation>
    <scope>IDENTIFICATION</scope>
</reference>
<dbReference type="InterPro" id="IPR012674">
    <property type="entry name" value="Calycin"/>
</dbReference>
<dbReference type="Pfam" id="PF00061">
    <property type="entry name" value="Lipocalin"/>
    <property type="match status" value="1"/>
</dbReference>
<dbReference type="AlphaFoldDB" id="A0A6J0V2N7"/>
<dbReference type="GeneID" id="110087468"/>
<proteinExistence type="inferred from homology"/>
<dbReference type="PANTHER" id="PTHR11430:SF77">
    <property type="entry name" value="LIPOCALIN-LIKE 1 PROTEIN"/>
    <property type="match status" value="1"/>
</dbReference>
<dbReference type="OrthoDB" id="9627583at2759"/>
<keyword evidence="2" id="KW-0732">Signal</keyword>
<evidence type="ECO:0000259" key="3">
    <source>
        <dbReference type="Pfam" id="PF00061"/>
    </source>
</evidence>
<organism evidence="4 5">
    <name type="scientific">Pogona vitticeps</name>
    <name type="common">central bearded dragon</name>
    <dbReference type="NCBI Taxonomy" id="103695"/>
    <lineage>
        <taxon>Eukaryota</taxon>
        <taxon>Metazoa</taxon>
        <taxon>Chordata</taxon>
        <taxon>Craniata</taxon>
        <taxon>Vertebrata</taxon>
        <taxon>Euteleostomi</taxon>
        <taxon>Lepidosauria</taxon>
        <taxon>Squamata</taxon>
        <taxon>Bifurcata</taxon>
        <taxon>Unidentata</taxon>
        <taxon>Episquamata</taxon>
        <taxon>Toxicofera</taxon>
        <taxon>Iguania</taxon>
        <taxon>Acrodonta</taxon>
        <taxon>Agamidae</taxon>
        <taxon>Amphibolurinae</taxon>
        <taxon>Pogona</taxon>
    </lineage>
</organism>
<dbReference type="KEGG" id="pvt:110087468"/>
<dbReference type="RefSeq" id="XP_020664829.2">
    <property type="nucleotide sequence ID" value="XM_020809170.2"/>
</dbReference>
<gene>
    <name evidence="5" type="primary">LOC110087468</name>
</gene>